<evidence type="ECO:0000313" key="4">
    <source>
        <dbReference type="Proteomes" id="UP000720189"/>
    </source>
</evidence>
<accession>A0A9P9KQN4</accession>
<comment type="caution">
    <text evidence="3">The sequence shown here is derived from an EMBL/GenBank/DDBJ whole genome shotgun (WGS) entry which is preliminary data.</text>
</comment>
<feature type="transmembrane region" description="Helical" evidence="1">
    <location>
        <begin position="162"/>
        <end position="185"/>
    </location>
</feature>
<protein>
    <recommendedName>
        <fullName evidence="2">C2H2-type domain-containing protein</fullName>
    </recommendedName>
</protein>
<reference evidence="3" key="1">
    <citation type="journal article" date="2021" name="Nat. Commun.">
        <title>Genetic determinants of endophytism in the Arabidopsis root mycobiome.</title>
        <authorList>
            <person name="Mesny F."/>
            <person name="Miyauchi S."/>
            <person name="Thiergart T."/>
            <person name="Pickel B."/>
            <person name="Atanasova L."/>
            <person name="Karlsson M."/>
            <person name="Huettel B."/>
            <person name="Barry K.W."/>
            <person name="Haridas S."/>
            <person name="Chen C."/>
            <person name="Bauer D."/>
            <person name="Andreopoulos W."/>
            <person name="Pangilinan J."/>
            <person name="LaButti K."/>
            <person name="Riley R."/>
            <person name="Lipzen A."/>
            <person name="Clum A."/>
            <person name="Drula E."/>
            <person name="Henrissat B."/>
            <person name="Kohler A."/>
            <person name="Grigoriev I.V."/>
            <person name="Martin F.M."/>
            <person name="Hacquard S."/>
        </authorList>
    </citation>
    <scope>NUCLEOTIDE SEQUENCE</scope>
    <source>
        <strain evidence="3">MPI-CAGE-AT-0023</strain>
    </source>
</reference>
<dbReference type="GeneID" id="70230751"/>
<dbReference type="Proteomes" id="UP000720189">
    <property type="component" value="Unassembled WGS sequence"/>
</dbReference>
<dbReference type="RefSeq" id="XP_046054510.1">
    <property type="nucleotide sequence ID" value="XM_046200797.1"/>
</dbReference>
<evidence type="ECO:0000259" key="2">
    <source>
        <dbReference type="PROSITE" id="PS00028"/>
    </source>
</evidence>
<keyword evidence="1" id="KW-0472">Membrane</keyword>
<dbReference type="AlphaFoldDB" id="A0A9P9KQN4"/>
<organism evidence="3 4">
    <name type="scientific">Fusarium redolens</name>
    <dbReference type="NCBI Taxonomy" id="48865"/>
    <lineage>
        <taxon>Eukaryota</taxon>
        <taxon>Fungi</taxon>
        <taxon>Dikarya</taxon>
        <taxon>Ascomycota</taxon>
        <taxon>Pezizomycotina</taxon>
        <taxon>Sordariomycetes</taxon>
        <taxon>Hypocreomycetidae</taxon>
        <taxon>Hypocreales</taxon>
        <taxon>Nectriaceae</taxon>
        <taxon>Fusarium</taxon>
        <taxon>Fusarium redolens species complex</taxon>
    </lineage>
</organism>
<evidence type="ECO:0000256" key="1">
    <source>
        <dbReference type="SAM" id="Phobius"/>
    </source>
</evidence>
<dbReference type="InterPro" id="IPR013087">
    <property type="entry name" value="Znf_C2H2_type"/>
</dbReference>
<dbReference type="EMBL" id="JAGMUX010000002">
    <property type="protein sequence ID" value="KAH7266690.1"/>
    <property type="molecule type" value="Genomic_DNA"/>
</dbReference>
<keyword evidence="4" id="KW-1185">Reference proteome</keyword>
<dbReference type="PROSITE" id="PS00028">
    <property type="entry name" value="ZINC_FINGER_C2H2_1"/>
    <property type="match status" value="1"/>
</dbReference>
<name>A0A9P9KQN4_FUSRE</name>
<proteinExistence type="predicted"/>
<feature type="domain" description="C2H2-type" evidence="2">
    <location>
        <begin position="3"/>
        <end position="27"/>
    </location>
</feature>
<evidence type="ECO:0000313" key="3">
    <source>
        <dbReference type="EMBL" id="KAH7266690.1"/>
    </source>
</evidence>
<gene>
    <name evidence="3" type="ORF">BKA55DRAFT_711054</name>
</gene>
<sequence length="213" mass="24500">FACPRISCQRRFKTSDEALRHAEDPSHAPGPKYYACPSPNCHMTAVGRGMSRPELKEHWKVHVRRGHVSSKAKLEYNPMEAIVVRRLSLYDRIHQYAGESLLNMDDEDTNISGIEELYLDEDLETQDLDLTNEADLKSLEIDNEKLFTEGHRSIVMSQNAEYIWHACLATFLISTKGTCVLVLLVDITTRICLMGFNRNILPHWIKDRRIRAC</sequence>
<keyword evidence="1" id="KW-0812">Transmembrane</keyword>
<feature type="non-terminal residue" evidence="3">
    <location>
        <position position="1"/>
    </location>
</feature>
<keyword evidence="1" id="KW-1133">Transmembrane helix</keyword>